<evidence type="ECO:0000256" key="5">
    <source>
        <dbReference type="ARBA" id="ARBA00022980"/>
    </source>
</evidence>
<dbReference type="HAMAP" id="MF_01331_B">
    <property type="entry name" value="Ribosomal_uL22_B"/>
    <property type="match status" value="1"/>
</dbReference>
<keyword evidence="11" id="KW-0150">Chloroplast</keyword>
<evidence type="ECO:0000256" key="10">
    <source>
        <dbReference type="RuleBase" id="RU004009"/>
    </source>
</evidence>
<comment type="function">
    <text evidence="8 10">The globular domain of the protein is located near the polypeptide exit tunnel on the outside of the subunit, while an extended beta-hairpin is found that lines the wall of the exit tunnel in the center of the 70S ribosome.</text>
</comment>
<geneLocation type="chloroplast" evidence="11"/>
<gene>
    <name evidence="8 11" type="primary">rpl22</name>
</gene>
<dbReference type="PANTHER" id="PTHR13501:SF10">
    <property type="entry name" value="LARGE RIBOSOMAL SUBUNIT PROTEIN UL22M"/>
    <property type="match status" value="1"/>
</dbReference>
<dbReference type="AlphaFoldDB" id="A0A7T8FZZ0"/>
<comment type="subcellular location">
    <subcellularLocation>
        <location evidence="8 10">Plastid</location>
        <location evidence="8 10">Chloroplast</location>
    </subcellularLocation>
</comment>
<evidence type="ECO:0000313" key="11">
    <source>
        <dbReference type="EMBL" id="QQP17290.1"/>
    </source>
</evidence>
<dbReference type="CDD" id="cd00336">
    <property type="entry name" value="Ribosomal_L22"/>
    <property type="match status" value="1"/>
</dbReference>
<name>A0A7T8FZZ0_9TRAC</name>
<evidence type="ECO:0000256" key="9">
    <source>
        <dbReference type="RuleBase" id="RU004005"/>
    </source>
</evidence>
<keyword evidence="2 11" id="KW-0934">Plastid</keyword>
<reference evidence="11" key="1">
    <citation type="journal article" date="2020" name="Mol. Phylogenet. Evol.">
        <title>Plastome-based phylogenomics resolves the placement of the sanguinolenta group in the spikemoss of lycophyte (Selaginellaceae).</title>
        <authorList>
            <person name="Zhang H.-R."/>
            <person name="Wei R."/>
            <person name="Xiang Q.-P."/>
            <person name="Zhang X.-C."/>
        </authorList>
    </citation>
    <scope>NUCLEOTIDE SEQUENCE</scope>
</reference>
<dbReference type="GO" id="GO:0015934">
    <property type="term" value="C:large ribosomal subunit"/>
    <property type="evidence" value="ECO:0007669"/>
    <property type="project" value="InterPro"/>
</dbReference>
<dbReference type="SUPFAM" id="SSF54843">
    <property type="entry name" value="Ribosomal protein L22"/>
    <property type="match status" value="1"/>
</dbReference>
<protein>
    <recommendedName>
        <fullName evidence="7 8">Large ribosomal subunit protein uL22c</fullName>
    </recommendedName>
</protein>
<evidence type="ECO:0000256" key="7">
    <source>
        <dbReference type="ARBA" id="ARBA00035285"/>
    </source>
</evidence>
<dbReference type="GO" id="GO:0003735">
    <property type="term" value="F:structural constituent of ribosome"/>
    <property type="evidence" value="ECO:0007669"/>
    <property type="project" value="InterPro"/>
</dbReference>
<accession>A0A7T8FZZ0</accession>
<keyword evidence="5 8" id="KW-0689">Ribosomal protein</keyword>
<dbReference type="Pfam" id="PF00237">
    <property type="entry name" value="Ribosomal_L22"/>
    <property type="match status" value="1"/>
</dbReference>
<organism evidence="11">
    <name type="scientific">Megaloselaginella exaltata</name>
    <dbReference type="NCBI Taxonomy" id="3140882"/>
    <lineage>
        <taxon>Eukaryota</taxon>
        <taxon>Viridiplantae</taxon>
        <taxon>Streptophyta</taxon>
        <taxon>Embryophyta</taxon>
        <taxon>Tracheophyta</taxon>
        <taxon>Lycopodiopsida</taxon>
        <taxon>Selaginellales</taxon>
        <taxon>Selaginellaceae</taxon>
        <taxon>Gymnogynoideae</taxon>
        <taxon>Megaloselaginella</taxon>
    </lineage>
</organism>
<dbReference type="InterPro" id="IPR036394">
    <property type="entry name" value="Ribosomal_uL22_sf"/>
</dbReference>
<dbReference type="EMBL" id="MN427927">
    <property type="protein sequence ID" value="QQP17290.1"/>
    <property type="molecule type" value="Genomic_DNA"/>
</dbReference>
<sequence>MRNKEGSSGPGEVKVMAKHINISASKLRRVVDRIRYNSHEQALMILEFMPYRACYPVLQLVSSAANASRTSDIRKAQLVVGRAEVGRGRYYNRARPRARGQAYPMRKHTCHVAIAVRHGPP</sequence>
<dbReference type="GO" id="GO:0009507">
    <property type="term" value="C:chloroplast"/>
    <property type="evidence" value="ECO:0007669"/>
    <property type="project" value="UniProtKB-SubCell"/>
</dbReference>
<comment type="similarity">
    <text evidence="1 8 9">Belongs to the universal ribosomal protein uL22 family.</text>
</comment>
<comment type="subunit">
    <text evidence="8">Part of the 50S ribosomal subunit.</text>
</comment>
<evidence type="ECO:0000256" key="1">
    <source>
        <dbReference type="ARBA" id="ARBA00009451"/>
    </source>
</evidence>
<evidence type="ECO:0000256" key="6">
    <source>
        <dbReference type="ARBA" id="ARBA00023274"/>
    </source>
</evidence>
<evidence type="ECO:0000256" key="4">
    <source>
        <dbReference type="ARBA" id="ARBA00022884"/>
    </source>
</evidence>
<comment type="function">
    <text evidence="8 10">This protein binds specifically to 23S rRNA.</text>
</comment>
<dbReference type="PANTHER" id="PTHR13501">
    <property type="entry name" value="CHLOROPLAST 50S RIBOSOMAL PROTEIN L22-RELATED"/>
    <property type="match status" value="1"/>
</dbReference>
<evidence type="ECO:0000256" key="3">
    <source>
        <dbReference type="ARBA" id="ARBA00022730"/>
    </source>
</evidence>
<dbReference type="GO" id="GO:0019843">
    <property type="term" value="F:rRNA binding"/>
    <property type="evidence" value="ECO:0007669"/>
    <property type="project" value="UniProtKB-UniRule"/>
</dbReference>
<dbReference type="InterPro" id="IPR001063">
    <property type="entry name" value="Ribosomal_uL22"/>
</dbReference>
<proteinExistence type="inferred from homology"/>
<keyword evidence="6 8" id="KW-0687">Ribonucleoprotein</keyword>
<dbReference type="InterPro" id="IPR005727">
    <property type="entry name" value="Ribosomal_uL22_bac/chlpt-type"/>
</dbReference>
<dbReference type="InterPro" id="IPR047867">
    <property type="entry name" value="Ribosomal_uL22_bac/org-type"/>
</dbReference>
<dbReference type="GO" id="GO:0006412">
    <property type="term" value="P:translation"/>
    <property type="evidence" value="ECO:0007669"/>
    <property type="project" value="UniProtKB-UniRule"/>
</dbReference>
<keyword evidence="3 8" id="KW-0699">rRNA-binding</keyword>
<evidence type="ECO:0000256" key="8">
    <source>
        <dbReference type="HAMAP-Rule" id="MF_01331"/>
    </source>
</evidence>
<dbReference type="Gene3D" id="3.90.470.10">
    <property type="entry name" value="Ribosomal protein L22/L17"/>
    <property type="match status" value="1"/>
</dbReference>
<keyword evidence="4 8" id="KW-0694">RNA-binding</keyword>
<evidence type="ECO:0000256" key="2">
    <source>
        <dbReference type="ARBA" id="ARBA00022640"/>
    </source>
</evidence>